<dbReference type="InterPro" id="IPR037278">
    <property type="entry name" value="ARFGAP/RecO"/>
</dbReference>
<evidence type="ECO:0000313" key="7">
    <source>
        <dbReference type="EMBL" id="CAG7906083.1"/>
    </source>
</evidence>
<feature type="region of interest" description="Disordered" evidence="5">
    <location>
        <begin position="307"/>
        <end position="427"/>
    </location>
</feature>
<dbReference type="SUPFAM" id="SSF57863">
    <property type="entry name" value="ArfGap/RecO-like zinc finger"/>
    <property type="match status" value="1"/>
</dbReference>
<dbReference type="Proteomes" id="UP000694005">
    <property type="component" value="Chromosome A04"/>
</dbReference>
<dbReference type="Gene3D" id="1.10.220.150">
    <property type="entry name" value="Arf GTPase activating protein"/>
    <property type="match status" value="1"/>
</dbReference>
<dbReference type="InterPro" id="IPR044820">
    <property type="entry name" value="AGD14-like"/>
</dbReference>
<feature type="region of interest" description="Disordered" evidence="5">
    <location>
        <begin position="242"/>
        <end position="276"/>
    </location>
</feature>
<organism evidence="8">
    <name type="scientific">Brassica campestris</name>
    <name type="common">Field mustard</name>
    <dbReference type="NCBI Taxonomy" id="3711"/>
    <lineage>
        <taxon>Eukaryota</taxon>
        <taxon>Viridiplantae</taxon>
        <taxon>Streptophyta</taxon>
        <taxon>Embryophyta</taxon>
        <taxon>Tracheophyta</taxon>
        <taxon>Spermatophyta</taxon>
        <taxon>Magnoliopsida</taxon>
        <taxon>eudicotyledons</taxon>
        <taxon>Gunneridae</taxon>
        <taxon>Pentapetalae</taxon>
        <taxon>rosids</taxon>
        <taxon>malvids</taxon>
        <taxon>Brassicales</taxon>
        <taxon>Brassicaceae</taxon>
        <taxon>Brassiceae</taxon>
        <taxon>Brassica</taxon>
    </lineage>
</organism>
<dbReference type="GO" id="GO:0005096">
    <property type="term" value="F:GTPase activator activity"/>
    <property type="evidence" value="ECO:0007669"/>
    <property type="project" value="InterPro"/>
</dbReference>
<sequence>MAGGGVKEDEKNERIIRSLLKLPDNKRCINCNSLGPQYVCTTFWTFVCTNCSGIHREFTHRVKSISMAKFTSQEVSALKEGGNQHAKDIYFKGLDPQRQSAPDGSNVERLRDFIRQVYVNKRYTNEKNDDKPPRGPMGDNETRSSSGSRSPPYEDAYERRYSDRSSPGGMSPGFEQGNRKSPSRPEVLNDWRREDRFGGRKKTEEESHSPEQVKDLGSSSPPIARPVREILGDSVIPLRVIEPPKPQVSRNSDSSVIAKPAASSSSLTTTNENPPEVKMETAMSLIDFDADPEPPAPSVAIQAPISATHQPAQPASASNDNWASFDAAPITPTLNVSQPPPSGNSVDSLLSQLAAPSSGPVQTSTLSSGPAHLGHSTSQIFAPPPNGQSNEQPWNTGLSSNVQRSMSAPSLHPLQGVPSEVKPSGRTELPADLFTATYQSYHAAAPGWQAGPPHSMHYGMPYGMQQYNNTMPYQNVPQPARSMNPFDFSSEPPSVTQTETMFPSMASLQGALPPSGMMPSQGLHNHFSMPPQVSGHPSAMPPRYISPQIPGSMPPSSLRPIGNMGAPYDTQQTYHNFGSPFAANSSNPPSFPSGGNPFGAASPRPSYLSNKPCEGIVYVPLWNKSFLRKVHCDVSLLKLYLPQCEDVTLSLTLRMRSSLSLYEDDELHVSTLLSRCEDVLRTSIMLALFHHSSALWSLGLIAIFDTDLLAMMALDTLMSLLWEIVWNCQDAKDVFLALVGSSLMVGIKPP</sequence>
<feature type="compositionally biased region" description="Basic and acidic residues" evidence="5">
    <location>
        <begin position="123"/>
        <end position="133"/>
    </location>
</feature>
<feature type="compositionally biased region" description="Polar residues" evidence="5">
    <location>
        <begin position="262"/>
        <end position="273"/>
    </location>
</feature>
<feature type="domain" description="Arf-GAP" evidence="6">
    <location>
        <begin position="13"/>
        <end position="131"/>
    </location>
</feature>
<dbReference type="Gramene" id="A04p09840.2_BraZ1">
    <property type="protein sequence ID" value="A04p09840.2_BraZ1.CDS"/>
    <property type="gene ID" value="A04g09840.2_BraZ1"/>
</dbReference>
<dbReference type="PANTHER" id="PTHR46085:SF3">
    <property type="entry name" value="ARF GTPASE ACTIVATING PROTEIN"/>
    <property type="match status" value="1"/>
</dbReference>
<dbReference type="GO" id="GO:0008270">
    <property type="term" value="F:zinc ion binding"/>
    <property type="evidence" value="ECO:0007669"/>
    <property type="project" value="UniProtKB-KW"/>
</dbReference>
<dbReference type="InterPro" id="IPR001164">
    <property type="entry name" value="ArfGAP_dom"/>
</dbReference>
<evidence type="ECO:0000256" key="3">
    <source>
        <dbReference type="ARBA" id="ARBA00022833"/>
    </source>
</evidence>
<dbReference type="AlphaFoldDB" id="A0A3P6BZE9"/>
<evidence type="ECO:0000256" key="1">
    <source>
        <dbReference type="ARBA" id="ARBA00022723"/>
    </source>
</evidence>
<evidence type="ECO:0000259" key="6">
    <source>
        <dbReference type="PROSITE" id="PS50115"/>
    </source>
</evidence>
<reference evidence="8" key="1">
    <citation type="submission" date="2018-11" db="EMBL/GenBank/DDBJ databases">
        <authorList>
            <consortium name="Genoscope - CEA"/>
            <person name="William W."/>
        </authorList>
    </citation>
    <scope>NUCLEOTIDE SEQUENCE</scope>
</reference>
<evidence type="ECO:0000256" key="5">
    <source>
        <dbReference type="SAM" id="MobiDB-lite"/>
    </source>
</evidence>
<name>A0A3P6BZE9_BRACM</name>
<proteinExistence type="predicted"/>
<evidence type="ECO:0000313" key="8">
    <source>
        <dbReference type="EMBL" id="VDD11657.1"/>
    </source>
</evidence>
<feature type="compositionally biased region" description="Polar residues" evidence="5">
    <location>
        <begin position="387"/>
        <end position="408"/>
    </location>
</feature>
<feature type="compositionally biased region" description="Polar residues" evidence="5">
    <location>
        <begin position="307"/>
        <end position="322"/>
    </location>
</feature>
<dbReference type="Pfam" id="PF01412">
    <property type="entry name" value="ArfGap"/>
    <property type="match status" value="1"/>
</dbReference>
<feature type="compositionally biased region" description="Basic and acidic residues" evidence="5">
    <location>
        <begin position="187"/>
        <end position="214"/>
    </location>
</feature>
<dbReference type="EMBL" id="LR031576">
    <property type="protein sequence ID" value="VDD11657.1"/>
    <property type="molecule type" value="Genomic_DNA"/>
</dbReference>
<accession>A0A3P6BZE9</accession>
<dbReference type="PANTHER" id="PTHR46085">
    <property type="entry name" value="ARFGAP/RECO-RELATED"/>
    <property type="match status" value="1"/>
</dbReference>
<dbReference type="SMART" id="SM00105">
    <property type="entry name" value="ArfGap"/>
    <property type="match status" value="1"/>
</dbReference>
<dbReference type="CDD" id="cd08838">
    <property type="entry name" value="ArfGap_AGFG"/>
    <property type="match status" value="1"/>
</dbReference>
<dbReference type="EMBL" id="LS974620">
    <property type="protein sequence ID" value="CAG7906083.1"/>
    <property type="molecule type" value="Genomic_DNA"/>
</dbReference>
<evidence type="ECO:0000256" key="4">
    <source>
        <dbReference type="PROSITE-ProRule" id="PRU00288"/>
    </source>
</evidence>
<evidence type="ECO:0000256" key="2">
    <source>
        <dbReference type="ARBA" id="ARBA00022771"/>
    </source>
</evidence>
<protein>
    <recommendedName>
        <fullName evidence="6">Arf-GAP domain-containing protein</fullName>
    </recommendedName>
</protein>
<feature type="compositionally biased region" description="Polar residues" evidence="5">
    <location>
        <begin position="332"/>
        <end position="368"/>
    </location>
</feature>
<dbReference type="InterPro" id="IPR038508">
    <property type="entry name" value="ArfGAP_dom_sf"/>
</dbReference>
<gene>
    <name evidence="8" type="ORF">BRAA04T16573Z</name>
    <name evidence="7" type="ORF">BRAPAZ1V2_A04P09840.2</name>
</gene>
<keyword evidence="3" id="KW-0862">Zinc</keyword>
<dbReference type="FunFam" id="1.10.220.150:FF:000005">
    <property type="entry name" value="Arf-GAP domain and FG repeat-containing protein 1"/>
    <property type="match status" value="1"/>
</dbReference>
<dbReference type="PRINTS" id="PR00405">
    <property type="entry name" value="REVINTRACTNG"/>
</dbReference>
<keyword evidence="1" id="KW-0479">Metal-binding</keyword>
<feature type="region of interest" description="Disordered" evidence="5">
    <location>
        <begin position="121"/>
        <end position="225"/>
    </location>
</feature>
<keyword evidence="2 4" id="KW-0863">Zinc-finger</keyword>
<dbReference type="PROSITE" id="PS50115">
    <property type="entry name" value="ARFGAP"/>
    <property type="match status" value="1"/>
</dbReference>